<keyword evidence="2" id="KW-0812">Transmembrane</keyword>
<keyword evidence="2" id="KW-1133">Transmembrane helix</keyword>
<dbReference type="InterPro" id="IPR002477">
    <property type="entry name" value="Peptidoglycan-bd-like"/>
</dbReference>
<proteinExistence type="predicted"/>
<dbReference type="Pfam" id="PF01471">
    <property type="entry name" value="PG_binding_1"/>
    <property type="match status" value="2"/>
</dbReference>
<dbReference type="InterPro" id="IPR036365">
    <property type="entry name" value="PGBD-like_sf"/>
</dbReference>
<name>A0A9W6N6T1_9HYPH</name>
<protein>
    <recommendedName>
        <fullName evidence="3">Peptidoglycan binding-like domain-containing protein</fullName>
    </recommendedName>
</protein>
<feature type="region of interest" description="Disordered" evidence="1">
    <location>
        <begin position="58"/>
        <end position="77"/>
    </location>
</feature>
<dbReference type="EMBL" id="BSFL01000002">
    <property type="protein sequence ID" value="GLK79675.1"/>
    <property type="molecule type" value="Genomic_DNA"/>
</dbReference>
<feature type="region of interest" description="Disordered" evidence="1">
    <location>
        <begin position="146"/>
        <end position="168"/>
    </location>
</feature>
<feature type="domain" description="Peptidoglycan binding-like" evidence="3">
    <location>
        <begin position="170"/>
        <end position="223"/>
    </location>
</feature>
<dbReference type="Proteomes" id="UP001143309">
    <property type="component" value="Unassembled WGS sequence"/>
</dbReference>
<feature type="compositionally biased region" description="Pro residues" evidence="1">
    <location>
        <begin position="147"/>
        <end position="160"/>
    </location>
</feature>
<evidence type="ECO:0000256" key="1">
    <source>
        <dbReference type="SAM" id="MobiDB-lite"/>
    </source>
</evidence>
<reference evidence="4" key="1">
    <citation type="journal article" date="2014" name="Int. J. Syst. Evol. Microbiol.">
        <title>Complete genome sequence of Corynebacterium casei LMG S-19264T (=DSM 44701T), isolated from a smear-ripened cheese.</title>
        <authorList>
            <consortium name="US DOE Joint Genome Institute (JGI-PGF)"/>
            <person name="Walter F."/>
            <person name="Albersmeier A."/>
            <person name="Kalinowski J."/>
            <person name="Ruckert C."/>
        </authorList>
    </citation>
    <scope>NUCLEOTIDE SEQUENCE</scope>
    <source>
        <strain evidence="4">VKM B-2748</strain>
    </source>
</reference>
<feature type="domain" description="Peptidoglycan binding-like" evidence="3">
    <location>
        <begin position="80"/>
        <end position="135"/>
    </location>
</feature>
<comment type="caution">
    <text evidence="4">The sequence shown here is derived from an EMBL/GenBank/DDBJ whole genome shotgun (WGS) entry which is preliminary data.</text>
</comment>
<accession>A0A9W6N6T1</accession>
<reference evidence="4" key="2">
    <citation type="submission" date="2023-01" db="EMBL/GenBank/DDBJ databases">
        <authorList>
            <person name="Sun Q."/>
            <person name="Evtushenko L."/>
        </authorList>
    </citation>
    <scope>NUCLEOTIDE SEQUENCE</scope>
    <source>
        <strain evidence="4">VKM B-2748</strain>
    </source>
</reference>
<evidence type="ECO:0000313" key="4">
    <source>
        <dbReference type="EMBL" id="GLK79675.1"/>
    </source>
</evidence>
<sequence>MARTYDDDASATTGLAGRVFAVARRRPVDTLAALVAAAGVATILVNALALQQGRHPAALQREAPAQHGARTDAAPAPQRSELVAQIQEALLARGYYDGAVDGVFGAKTSAAISAFEQASGTAVTGVASDRVLAALLVAPANAARVAPLPPRAEPPAPKPQPATTGSISAPKLMAVQRALARLGYGPVAIDGKMGAATRAALLSFERDRKLPQTGEPGPQVLRELKAVSGMALE</sequence>
<evidence type="ECO:0000313" key="5">
    <source>
        <dbReference type="Proteomes" id="UP001143309"/>
    </source>
</evidence>
<evidence type="ECO:0000259" key="3">
    <source>
        <dbReference type="Pfam" id="PF01471"/>
    </source>
</evidence>
<feature type="transmembrane region" description="Helical" evidence="2">
    <location>
        <begin position="31"/>
        <end position="50"/>
    </location>
</feature>
<dbReference type="SUPFAM" id="SSF47090">
    <property type="entry name" value="PGBD-like"/>
    <property type="match status" value="2"/>
</dbReference>
<dbReference type="InterPro" id="IPR036366">
    <property type="entry name" value="PGBDSf"/>
</dbReference>
<evidence type="ECO:0000256" key="2">
    <source>
        <dbReference type="SAM" id="Phobius"/>
    </source>
</evidence>
<keyword evidence="2" id="KW-0472">Membrane</keyword>
<keyword evidence="5" id="KW-1185">Reference proteome</keyword>
<dbReference type="AlphaFoldDB" id="A0A9W6N6T1"/>
<gene>
    <name evidence="4" type="ORF">GCM10008174_14160</name>
</gene>
<organism evidence="4 5">
    <name type="scientific">Methylopila turkensis</name>
    <dbReference type="NCBI Taxonomy" id="1437816"/>
    <lineage>
        <taxon>Bacteria</taxon>
        <taxon>Pseudomonadati</taxon>
        <taxon>Pseudomonadota</taxon>
        <taxon>Alphaproteobacteria</taxon>
        <taxon>Hyphomicrobiales</taxon>
        <taxon>Methylopilaceae</taxon>
        <taxon>Methylopila</taxon>
    </lineage>
</organism>
<dbReference type="Gene3D" id="1.10.101.10">
    <property type="entry name" value="PGBD-like superfamily/PGBD"/>
    <property type="match status" value="2"/>
</dbReference>